<evidence type="ECO:0000256" key="6">
    <source>
        <dbReference type="PROSITE-ProRule" id="PRU00169"/>
    </source>
</evidence>
<evidence type="ECO:0000259" key="9">
    <source>
        <dbReference type="PROSITE" id="PS50110"/>
    </source>
</evidence>
<feature type="region of interest" description="Disordered" evidence="7">
    <location>
        <begin position="584"/>
        <end position="614"/>
    </location>
</feature>
<dbReference type="SMART" id="SM00387">
    <property type="entry name" value="HATPase_c"/>
    <property type="match status" value="1"/>
</dbReference>
<dbReference type="InterPro" id="IPR036890">
    <property type="entry name" value="HATPase_C_sf"/>
</dbReference>
<dbReference type="InterPro" id="IPR011006">
    <property type="entry name" value="CheY-like_superfamily"/>
</dbReference>
<dbReference type="PROSITE" id="PS50110">
    <property type="entry name" value="RESPONSE_REGULATORY"/>
    <property type="match status" value="1"/>
</dbReference>
<dbReference type="SUPFAM" id="SSF52172">
    <property type="entry name" value="CheY-like"/>
    <property type="match status" value="1"/>
</dbReference>
<evidence type="ECO:0000256" key="4">
    <source>
        <dbReference type="ARBA" id="ARBA00022679"/>
    </source>
</evidence>
<evidence type="ECO:0000256" key="1">
    <source>
        <dbReference type="ARBA" id="ARBA00000085"/>
    </source>
</evidence>
<evidence type="ECO:0000256" key="2">
    <source>
        <dbReference type="ARBA" id="ARBA00012438"/>
    </source>
</evidence>
<dbReference type="PRINTS" id="PR00344">
    <property type="entry name" value="BCTRLSENSOR"/>
</dbReference>
<feature type="domain" description="Histidine kinase" evidence="8">
    <location>
        <begin position="13"/>
        <end position="237"/>
    </location>
</feature>
<dbReference type="Pfam" id="PF02518">
    <property type="entry name" value="HATPase_c"/>
    <property type="match status" value="1"/>
</dbReference>
<dbReference type="Gene3D" id="1.10.287.130">
    <property type="match status" value="1"/>
</dbReference>
<dbReference type="InterPro" id="IPR004358">
    <property type="entry name" value="Sig_transdc_His_kin-like_C"/>
</dbReference>
<dbReference type="SMART" id="SM00388">
    <property type="entry name" value="HisKA"/>
    <property type="match status" value="1"/>
</dbReference>
<dbReference type="FunFam" id="3.30.565.10:FF:000010">
    <property type="entry name" value="Sensor histidine kinase RcsC"/>
    <property type="match status" value="1"/>
</dbReference>
<evidence type="ECO:0000256" key="7">
    <source>
        <dbReference type="SAM" id="MobiDB-lite"/>
    </source>
</evidence>
<evidence type="ECO:0000313" key="11">
    <source>
        <dbReference type="Proteomes" id="UP000187429"/>
    </source>
</evidence>
<evidence type="ECO:0000313" key="10">
    <source>
        <dbReference type="EMBL" id="OMJ18752.1"/>
    </source>
</evidence>
<gene>
    <name evidence="10" type="ORF">AYI69_g6886</name>
</gene>
<dbReference type="InterPro" id="IPR003594">
    <property type="entry name" value="HATPase_dom"/>
</dbReference>
<reference evidence="11" key="1">
    <citation type="submission" date="2017-01" db="EMBL/GenBank/DDBJ databases">
        <authorList>
            <person name="Wang Y."/>
            <person name="White M."/>
            <person name="Kvist S."/>
            <person name="Moncalvo J.-M."/>
        </authorList>
    </citation>
    <scope>NUCLEOTIDE SEQUENCE [LARGE SCALE GENOMIC DNA]</scope>
    <source>
        <strain evidence="11">ID-206-W2</strain>
    </source>
</reference>
<dbReference type="PROSITE" id="PS50109">
    <property type="entry name" value="HIS_KIN"/>
    <property type="match status" value="1"/>
</dbReference>
<sequence length="1927" mass="217421">MKVSIKQMQLVSQLSHELRTPISAIIGWNELLMEDELLNSNQKKNMGHIHYASVHLLDLLNTILDVSKLGANKMQLQISSFNLHDLVFTVAEMLVGSTIESNIELLVDYHRNIPHNFFGDPGRIRQILINLLSNAIKFTSSGGEVKVVVRCLASTPKKSYIEIRVEDTGCGIPIELHSLLFREFVQVGVNDAKSPKLGTGLGLYLVKNLTTMMEGKVWVKSMPNIGSIFGVRLPLALQSESINISEKQASINSASSGKNKKELDISLSDLEDYEDHNVADAPLFSCNLPNSKEYLKSATLNAPNQQSLKTLHKDDLNDSDSSDSALELFKAKKNLASMSDNKIKLFSSPELLTENLDCRISLQTLNFLSSTEFVIVGSSKRFSQFLNNMCKNNWNSRTTQIVDLVKSQEGDSHINANAINRLNMHEPTNITPPYEVVSLKKSIPTFMIDMTESINNVQWEDSQESMDLRLKIKDELSNIYNSYTSDTGVYDDLHSSLLSISEWLVVAAEMNSPFFLGSKDFSSSVFEGNLASQNHIFLNPASKSNIFYLSEDNSDKLQLKTSNNLEHEPYSTLNGKSLTSDAKVLKHHSSKRNPRYKIKNKHSTKSNHHEISKSRSESISLKEFVISVRKISKTISLSRYFNNHSKIPYEDLRHQSFSQTNLKNSIPQHTDPIENGLCPKTLQNYRNLNEKSYSGIFSTYKGPQNNNTSVDLVRPNSNPSRKYSYDELSLSEKSAQFNGLKGGYSYIPPARQPAIKNFNRSSRNENSSKLFQSIKGVSAMTSLELGYENSLNQNNNIKNIFLEYENDISTSKYRGSKKKNKKSCSVDFFSSGSMIKNPINKSLRKKRSKSIDLTKKPNFKNIYHSSDLIGESLGQSSHGLDKSLSQNSALAYKFEPNPNPNPKLVSIRNTIPEKDNFQKVASNGHLSHDKPADTSSQLNALNSYLYKVENFPTKTPKLSIVEIKNKINLKKSISKNLTENLNKFRLQSHVSNNEVTQPNELFLNIQSDCSSSTKAIADKKNLKSIPNTGSENKIAVCSFFIKKKSNIIGSYKSLIDIENREINPFQGLNTSNLKALDCGNAFIDEFKSRNNKKNRGSSIIRPIESVSIAQKGFNTTKPDKVISKNENLLTPYRPDARNIVPYEIFRNFCIRQRDDSLCKFDRCMFETYLSVDLSYISNRFSFNFKPTLQRPTEASYQGKKYLKDLPNFRTFYLHEKNNKNSIDIRLKNQTKMLEPLNSSSYIYGVVMTEYLSNVILKYKRSLASISLNIENSRTVSSKTDNGILKKSTSKLNLKSDSVHLSFPTHNYIACKMLTPDNSNSHNSLVSNQLLAQKNEMSSCKKILDNQLFSRKLDSKSFPNITMLHNKSISNDEESLKFLDKILFEHSNSESKIFGKIDFLNSYDSNQSNSSFSNEYLEKKNQKISSDVAKSSLNCSNVNGANSIDFLEGSNEPFSSSLNNSNSLFSHNIDIQLTCSNPSCLNYRSIPEFSEVREIQYEDYKNFHKSEIDKPIISCHDLNFSNRNISDSVSKFSVAGHDVFDKISYKNFIDTLPSKVLNHKKTYDDGNFHYRSTLNKNSQTSIESSAFKSTQPLSNSYPTAFLKSKPIQKVNHPSKLNTSLFEIPKYKNPTDYYNKPRKNLSFSTFPSKENIYSSLMNSNVLVDKDNFHNSYNKQFQIYEPSNLKSSDLILGKSSKSSPRVLVADDSSPNRMLLVSQLKKLGITNIDSASDGIAACNLFKPGKYYLIFMDIQMPQVDGYQATSYIRKVEKDQLNRLDGDATDVSKINFSNSAQLLTTSSKNGEKTRIISKGRILTNQKNDYSHKNTRKSVNNSKSLISSDNLGLVQGGSCKPTNTNNGANNFSRSIILALSADTSVKELFNSNSNKGTMGFDSVYSKPISLKDLYTTISFWLPWYEFPESILKKFSEND</sequence>
<comment type="caution">
    <text evidence="10">The sequence shown here is derived from an EMBL/GenBank/DDBJ whole genome shotgun (WGS) entry which is preliminary data.</text>
</comment>
<organism evidence="10 11">
    <name type="scientific">Smittium culicis</name>
    <dbReference type="NCBI Taxonomy" id="133412"/>
    <lineage>
        <taxon>Eukaryota</taxon>
        <taxon>Fungi</taxon>
        <taxon>Fungi incertae sedis</taxon>
        <taxon>Zoopagomycota</taxon>
        <taxon>Kickxellomycotina</taxon>
        <taxon>Harpellomycetes</taxon>
        <taxon>Harpellales</taxon>
        <taxon>Legeriomycetaceae</taxon>
        <taxon>Smittium</taxon>
    </lineage>
</organism>
<keyword evidence="5 10" id="KW-0418">Kinase</keyword>
<dbReference type="Gene3D" id="3.40.50.2300">
    <property type="match status" value="1"/>
</dbReference>
<dbReference type="Pfam" id="PF00512">
    <property type="entry name" value="HisKA"/>
    <property type="match status" value="1"/>
</dbReference>
<accession>A0A1R1XVT0</accession>
<dbReference type="CDD" id="cd17546">
    <property type="entry name" value="REC_hyHK_CKI1_RcsC-like"/>
    <property type="match status" value="1"/>
</dbReference>
<dbReference type="GO" id="GO:0005886">
    <property type="term" value="C:plasma membrane"/>
    <property type="evidence" value="ECO:0007669"/>
    <property type="project" value="TreeGrafter"/>
</dbReference>
<feature type="compositionally biased region" description="Basic residues" evidence="7">
    <location>
        <begin position="585"/>
        <end position="606"/>
    </location>
</feature>
<keyword evidence="3 6" id="KW-0597">Phosphoprotein</keyword>
<name>A0A1R1XVT0_9FUNG</name>
<dbReference type="PANTHER" id="PTHR43047:SF72">
    <property type="entry name" value="OSMOSENSING HISTIDINE PROTEIN KINASE SLN1"/>
    <property type="match status" value="1"/>
</dbReference>
<keyword evidence="4" id="KW-0808">Transferase</keyword>
<dbReference type="PANTHER" id="PTHR43047">
    <property type="entry name" value="TWO-COMPONENT HISTIDINE PROTEIN KINASE"/>
    <property type="match status" value="1"/>
</dbReference>
<dbReference type="SMART" id="SM00448">
    <property type="entry name" value="REC"/>
    <property type="match status" value="1"/>
</dbReference>
<dbReference type="InterPro" id="IPR036097">
    <property type="entry name" value="HisK_dim/P_sf"/>
</dbReference>
<dbReference type="CDD" id="cd16922">
    <property type="entry name" value="HATPase_EvgS-ArcB-TorS-like"/>
    <property type="match status" value="1"/>
</dbReference>
<feature type="modified residue" description="4-aspartylphosphate" evidence="6">
    <location>
        <position position="1748"/>
    </location>
</feature>
<dbReference type="CDD" id="cd00082">
    <property type="entry name" value="HisKA"/>
    <property type="match status" value="1"/>
</dbReference>
<dbReference type="Pfam" id="PF00072">
    <property type="entry name" value="Response_reg"/>
    <property type="match status" value="1"/>
</dbReference>
<dbReference type="InterPro" id="IPR001789">
    <property type="entry name" value="Sig_transdc_resp-reg_receiver"/>
</dbReference>
<dbReference type="Proteomes" id="UP000187429">
    <property type="component" value="Unassembled WGS sequence"/>
</dbReference>
<feature type="domain" description="Response regulatory" evidence="9">
    <location>
        <begin position="1698"/>
        <end position="1910"/>
    </location>
</feature>
<dbReference type="SUPFAM" id="SSF55874">
    <property type="entry name" value="ATPase domain of HSP90 chaperone/DNA topoisomerase II/histidine kinase"/>
    <property type="match status" value="1"/>
</dbReference>
<dbReference type="InterPro" id="IPR005467">
    <property type="entry name" value="His_kinase_dom"/>
</dbReference>
<dbReference type="OrthoDB" id="60033at2759"/>
<dbReference type="EC" id="2.7.13.3" evidence="2"/>
<dbReference type="GO" id="GO:0000155">
    <property type="term" value="F:phosphorelay sensor kinase activity"/>
    <property type="evidence" value="ECO:0007669"/>
    <property type="project" value="InterPro"/>
</dbReference>
<dbReference type="GO" id="GO:0009927">
    <property type="term" value="F:histidine phosphotransfer kinase activity"/>
    <property type="evidence" value="ECO:0007669"/>
    <property type="project" value="TreeGrafter"/>
</dbReference>
<protein>
    <recommendedName>
        <fullName evidence="2">histidine kinase</fullName>
        <ecNumber evidence="2">2.7.13.3</ecNumber>
    </recommendedName>
</protein>
<evidence type="ECO:0000256" key="5">
    <source>
        <dbReference type="ARBA" id="ARBA00022777"/>
    </source>
</evidence>
<dbReference type="EMBL" id="LSSM01003193">
    <property type="protein sequence ID" value="OMJ18752.1"/>
    <property type="molecule type" value="Genomic_DNA"/>
</dbReference>
<evidence type="ECO:0000256" key="3">
    <source>
        <dbReference type="ARBA" id="ARBA00022553"/>
    </source>
</evidence>
<dbReference type="Gene3D" id="3.30.565.10">
    <property type="entry name" value="Histidine kinase-like ATPase, C-terminal domain"/>
    <property type="match status" value="1"/>
</dbReference>
<dbReference type="SUPFAM" id="SSF47384">
    <property type="entry name" value="Homodimeric domain of signal transducing histidine kinase"/>
    <property type="match status" value="1"/>
</dbReference>
<comment type="catalytic activity">
    <reaction evidence="1">
        <text>ATP + protein L-histidine = ADP + protein N-phospho-L-histidine.</text>
        <dbReference type="EC" id="2.7.13.3"/>
    </reaction>
</comment>
<proteinExistence type="predicted"/>
<dbReference type="InterPro" id="IPR003661">
    <property type="entry name" value="HisK_dim/P_dom"/>
</dbReference>
<evidence type="ECO:0000259" key="8">
    <source>
        <dbReference type="PROSITE" id="PS50109"/>
    </source>
</evidence>
<keyword evidence="11" id="KW-1185">Reference proteome</keyword>